<dbReference type="InterPro" id="IPR022100">
    <property type="entry name" value="WDHD1/CFT4_beta-prop_2nd"/>
</dbReference>
<evidence type="ECO:0000259" key="1">
    <source>
        <dbReference type="Pfam" id="PF12341"/>
    </source>
</evidence>
<dbReference type="Pfam" id="PF12341">
    <property type="entry name" value="Mcl1_mid"/>
    <property type="match status" value="1"/>
</dbReference>
<name>A0AAD2ECG3_9LAMI</name>
<dbReference type="EMBL" id="OU503058">
    <property type="protein sequence ID" value="CAI9786762.1"/>
    <property type="molecule type" value="Genomic_DNA"/>
</dbReference>
<dbReference type="GO" id="GO:0000278">
    <property type="term" value="P:mitotic cell cycle"/>
    <property type="evidence" value="ECO:0007669"/>
    <property type="project" value="TreeGrafter"/>
</dbReference>
<dbReference type="GO" id="GO:0043596">
    <property type="term" value="C:nuclear replication fork"/>
    <property type="evidence" value="ECO:0007669"/>
    <property type="project" value="TreeGrafter"/>
</dbReference>
<dbReference type="Proteomes" id="UP000834106">
    <property type="component" value="Chromosome 23"/>
</dbReference>
<dbReference type="GO" id="GO:0006281">
    <property type="term" value="P:DNA repair"/>
    <property type="evidence" value="ECO:0007669"/>
    <property type="project" value="TreeGrafter"/>
</dbReference>
<dbReference type="AlphaFoldDB" id="A0AAD2ECG3"/>
<reference evidence="2" key="1">
    <citation type="submission" date="2023-05" db="EMBL/GenBank/DDBJ databases">
        <authorList>
            <person name="Huff M."/>
        </authorList>
    </citation>
    <scope>NUCLEOTIDE SEQUENCE</scope>
</reference>
<proteinExistence type="predicted"/>
<sequence length="148" mass="16561">MVWFQRGRLSSFDTKGVLRVFTNQFGGSWMPLFSKLNKAGENHWVVGLNANKLFCIVCKSPETYPHATSKPVLTLLDLSFPLASSDLGADSLENEFMMNNMHLCQIQKKIEEMVAAGEYTTSLDDETFNLEASLDRCILRLIASCCNG</sequence>
<keyword evidence="3" id="KW-1185">Reference proteome</keyword>
<organism evidence="2 3">
    <name type="scientific">Fraxinus pennsylvanica</name>
    <dbReference type="NCBI Taxonomy" id="56036"/>
    <lineage>
        <taxon>Eukaryota</taxon>
        <taxon>Viridiplantae</taxon>
        <taxon>Streptophyta</taxon>
        <taxon>Embryophyta</taxon>
        <taxon>Tracheophyta</taxon>
        <taxon>Spermatophyta</taxon>
        <taxon>Magnoliopsida</taxon>
        <taxon>eudicotyledons</taxon>
        <taxon>Gunneridae</taxon>
        <taxon>Pentapetalae</taxon>
        <taxon>asterids</taxon>
        <taxon>lamiids</taxon>
        <taxon>Lamiales</taxon>
        <taxon>Oleaceae</taxon>
        <taxon>Oleeae</taxon>
        <taxon>Fraxinus</taxon>
    </lineage>
</organism>
<evidence type="ECO:0000313" key="3">
    <source>
        <dbReference type="Proteomes" id="UP000834106"/>
    </source>
</evidence>
<accession>A0AAD2ECG3</accession>
<dbReference type="GO" id="GO:0006261">
    <property type="term" value="P:DNA-templated DNA replication"/>
    <property type="evidence" value="ECO:0007669"/>
    <property type="project" value="TreeGrafter"/>
</dbReference>
<dbReference type="PANTHER" id="PTHR19932:SF10">
    <property type="entry name" value="WD REPEAT AND HMG-BOX DNA-BINDING PROTEIN 1"/>
    <property type="match status" value="1"/>
</dbReference>
<gene>
    <name evidence="2" type="ORF">FPE_LOCUS34192</name>
</gene>
<dbReference type="PANTHER" id="PTHR19932">
    <property type="entry name" value="WD REPEAT AND HMG-BOX DNA BINDING PROTEIN"/>
    <property type="match status" value="1"/>
</dbReference>
<feature type="domain" description="WDHD1/CFT4 second beta-propeller" evidence="1">
    <location>
        <begin position="5"/>
        <end position="82"/>
    </location>
</feature>
<dbReference type="GO" id="GO:0003682">
    <property type="term" value="F:chromatin binding"/>
    <property type="evidence" value="ECO:0007669"/>
    <property type="project" value="TreeGrafter"/>
</dbReference>
<evidence type="ECO:0000313" key="2">
    <source>
        <dbReference type="EMBL" id="CAI9786762.1"/>
    </source>
</evidence>
<protein>
    <recommendedName>
        <fullName evidence="1">WDHD1/CFT4 second beta-propeller domain-containing protein</fullName>
    </recommendedName>
</protein>